<sequence length="164" mass="17440">MARDARQLTQPTDAVVCIGASQVWGPPVEAAQPLDYAAALVALRDLLRPGGRLVYGEAVWSGPPTPAATAALSGRDDEYLRVDALVALAQGHGFTVAGVGEAGQDERDDFESGFVRRLERWLAAHAADHPDAPAVREQLRAQGARYLDGYRGVLGMAYLTLVAC</sequence>
<protein>
    <submittedName>
        <fullName evidence="1">Uncharacterized protein</fullName>
    </submittedName>
</protein>
<dbReference type="EMBL" id="JAKRCV010000073">
    <property type="protein sequence ID" value="MCG7323386.1"/>
    <property type="molecule type" value="Genomic_DNA"/>
</dbReference>
<dbReference type="Proteomes" id="UP001521931">
    <property type="component" value="Unassembled WGS sequence"/>
</dbReference>
<comment type="caution">
    <text evidence="1">The sequence shown here is derived from an EMBL/GenBank/DDBJ whole genome shotgun (WGS) entry which is preliminary data.</text>
</comment>
<evidence type="ECO:0000313" key="2">
    <source>
        <dbReference type="Proteomes" id="UP001521931"/>
    </source>
</evidence>
<accession>A0ABS9Q687</accession>
<dbReference type="InterPro" id="IPR029063">
    <property type="entry name" value="SAM-dependent_MTases_sf"/>
</dbReference>
<name>A0ABS9Q687_9MICO</name>
<keyword evidence="2" id="KW-1185">Reference proteome</keyword>
<dbReference type="Gene3D" id="3.40.50.150">
    <property type="entry name" value="Vaccinia Virus protein VP39"/>
    <property type="match status" value="1"/>
</dbReference>
<organism evidence="1 2">
    <name type="scientific">Arsenicicoccus bolidensis</name>
    <dbReference type="NCBI Taxonomy" id="229480"/>
    <lineage>
        <taxon>Bacteria</taxon>
        <taxon>Bacillati</taxon>
        <taxon>Actinomycetota</taxon>
        <taxon>Actinomycetes</taxon>
        <taxon>Micrococcales</taxon>
        <taxon>Intrasporangiaceae</taxon>
        <taxon>Arsenicicoccus</taxon>
    </lineage>
</organism>
<reference evidence="1 2" key="1">
    <citation type="submission" date="2022-02" db="EMBL/GenBank/DDBJ databases">
        <title>Uncovering new skin microbiome diversity through culturing and metagenomics.</title>
        <authorList>
            <person name="Conlan S."/>
            <person name="Deming C."/>
            <person name="Nisc Comparative Sequencing Program N."/>
            <person name="Segre J.A."/>
        </authorList>
    </citation>
    <scope>NUCLEOTIDE SEQUENCE [LARGE SCALE GENOMIC DNA]</scope>
    <source>
        <strain evidence="1 2">ACRQZ</strain>
    </source>
</reference>
<dbReference type="RefSeq" id="WP_239266112.1">
    <property type="nucleotide sequence ID" value="NZ_JAKRCV010000073.1"/>
</dbReference>
<gene>
    <name evidence="1" type="ORF">MHL29_16020</name>
</gene>
<evidence type="ECO:0000313" key="1">
    <source>
        <dbReference type="EMBL" id="MCG7323386.1"/>
    </source>
</evidence>
<proteinExistence type="predicted"/>
<dbReference type="SUPFAM" id="SSF53335">
    <property type="entry name" value="S-adenosyl-L-methionine-dependent methyltransferases"/>
    <property type="match status" value="1"/>
</dbReference>